<evidence type="ECO:0000313" key="2">
    <source>
        <dbReference type="EMBL" id="SFU15200.1"/>
    </source>
</evidence>
<dbReference type="InterPro" id="IPR015422">
    <property type="entry name" value="PyrdxlP-dep_Trfase_small"/>
</dbReference>
<evidence type="ECO:0000259" key="1">
    <source>
        <dbReference type="Pfam" id="PF00155"/>
    </source>
</evidence>
<dbReference type="GO" id="GO:0030170">
    <property type="term" value="F:pyridoxal phosphate binding"/>
    <property type="evidence" value="ECO:0007669"/>
    <property type="project" value="InterPro"/>
</dbReference>
<dbReference type="InterPro" id="IPR015424">
    <property type="entry name" value="PyrdxlP-dep_Trfase"/>
</dbReference>
<dbReference type="PANTHER" id="PTHR46577">
    <property type="entry name" value="HTH-TYPE TRANSCRIPTIONAL REGULATORY PROTEIN GABR"/>
    <property type="match status" value="1"/>
</dbReference>
<proteinExistence type="predicted"/>
<feature type="domain" description="Aminotransferase class I/classII large" evidence="1">
    <location>
        <begin position="9"/>
        <end position="191"/>
    </location>
</feature>
<dbReference type="Gene3D" id="3.40.640.10">
    <property type="entry name" value="Type I PLP-dependent aspartate aminotransferase-like (Major domain)"/>
    <property type="match status" value="1"/>
</dbReference>
<dbReference type="AlphaFoldDB" id="A0A1I7DU42"/>
<dbReference type="Gene3D" id="3.90.1150.10">
    <property type="entry name" value="Aspartate Aminotransferase, domain 1"/>
    <property type="match status" value="1"/>
</dbReference>
<accession>A0A1I7DU42</accession>
<dbReference type="Pfam" id="PF00155">
    <property type="entry name" value="Aminotran_1_2"/>
    <property type="match status" value="1"/>
</dbReference>
<dbReference type="GO" id="GO:0008483">
    <property type="term" value="F:transaminase activity"/>
    <property type="evidence" value="ECO:0007669"/>
    <property type="project" value="UniProtKB-KW"/>
</dbReference>
<dbReference type="eggNOG" id="COG1167">
    <property type="taxonomic scope" value="Bacteria"/>
</dbReference>
<protein>
    <submittedName>
        <fullName evidence="2">Aminotransferase class I and II</fullName>
    </submittedName>
</protein>
<keyword evidence="3" id="KW-1185">Reference proteome</keyword>
<keyword evidence="2" id="KW-0032">Aminotransferase</keyword>
<dbReference type="EMBL" id="FPAW01000034">
    <property type="protein sequence ID" value="SFU15200.1"/>
    <property type="molecule type" value="Genomic_DNA"/>
</dbReference>
<dbReference type="PANTHER" id="PTHR46577:SF1">
    <property type="entry name" value="HTH-TYPE TRANSCRIPTIONAL REGULATORY PROTEIN GABR"/>
    <property type="match status" value="1"/>
</dbReference>
<evidence type="ECO:0000313" key="3">
    <source>
        <dbReference type="Proteomes" id="UP000182466"/>
    </source>
</evidence>
<dbReference type="InterPro" id="IPR004839">
    <property type="entry name" value="Aminotransferase_I/II_large"/>
</dbReference>
<dbReference type="CDD" id="cd00609">
    <property type="entry name" value="AAT_like"/>
    <property type="match status" value="1"/>
</dbReference>
<dbReference type="InterPro" id="IPR051446">
    <property type="entry name" value="HTH_trans_reg/aminotransferase"/>
</dbReference>
<dbReference type="SUPFAM" id="SSF53383">
    <property type="entry name" value="PLP-dependent transferases"/>
    <property type="match status" value="1"/>
</dbReference>
<keyword evidence="2" id="KW-0808">Transferase</keyword>
<dbReference type="STRING" id="999627.SAMN05216236_13451"/>
<dbReference type="InterPro" id="IPR015421">
    <property type="entry name" value="PyrdxlP-dep_Trfase_major"/>
</dbReference>
<dbReference type="Proteomes" id="UP000182466">
    <property type="component" value="Unassembled WGS sequence"/>
</dbReference>
<gene>
    <name evidence="2" type="ORF">SAMN05216236_13451</name>
</gene>
<organism evidence="2 3">
    <name type="scientific">Sedimentitalea nanhaiensis</name>
    <dbReference type="NCBI Taxonomy" id="999627"/>
    <lineage>
        <taxon>Bacteria</taxon>
        <taxon>Pseudomonadati</taxon>
        <taxon>Pseudomonadota</taxon>
        <taxon>Alphaproteobacteria</taxon>
        <taxon>Rhodobacterales</taxon>
        <taxon>Paracoccaceae</taxon>
        <taxon>Sedimentitalea</taxon>
    </lineage>
</organism>
<reference evidence="2 3" key="1">
    <citation type="submission" date="2016-10" db="EMBL/GenBank/DDBJ databases">
        <authorList>
            <person name="de Groot N.N."/>
        </authorList>
    </citation>
    <scope>NUCLEOTIDE SEQUENCE [LARGE SCALE GENOMIC DNA]</scope>
    <source>
        <strain evidence="2 3">CGMCC 1.10959</strain>
    </source>
</reference>
<sequence>MDEMTRLRLIEVARKHDLLIIEDAAYAFLEPDPPSSFIALTPERTVHVGSFSKNLATGLRLGYLIAPVTHIDRLLEAIRATTWNAPALISGLATGWIEDGTLASSEETRRWDGSERQQLCRSVLGGSFILSHRNAGFAWLPFEKGVRAEPIVTRLKDRGISACGAEPFATIVAVPQALRLAFGGIPKDELKGIFRIVREAVEEASVSYQNSGDRR</sequence>
<name>A0A1I7DU42_9RHOB</name>